<dbReference type="OrthoDB" id="5297558at2"/>
<evidence type="ECO:0000256" key="1">
    <source>
        <dbReference type="ARBA" id="ARBA00009437"/>
    </source>
</evidence>
<dbReference type="InterPro" id="IPR036390">
    <property type="entry name" value="WH_DNA-bd_sf"/>
</dbReference>
<name>A0A1H5XNB8_9VIBR</name>
<dbReference type="SUPFAM" id="SSF53850">
    <property type="entry name" value="Periplasmic binding protein-like II"/>
    <property type="match status" value="1"/>
</dbReference>
<dbReference type="GO" id="GO:0000976">
    <property type="term" value="F:transcription cis-regulatory region binding"/>
    <property type="evidence" value="ECO:0007669"/>
    <property type="project" value="TreeGrafter"/>
</dbReference>
<evidence type="ECO:0000256" key="3">
    <source>
        <dbReference type="ARBA" id="ARBA00023125"/>
    </source>
</evidence>
<evidence type="ECO:0000256" key="2">
    <source>
        <dbReference type="ARBA" id="ARBA00023015"/>
    </source>
</evidence>
<dbReference type="Pfam" id="PF00126">
    <property type="entry name" value="HTH_1"/>
    <property type="match status" value="1"/>
</dbReference>
<dbReference type="GO" id="GO:0003700">
    <property type="term" value="F:DNA-binding transcription factor activity"/>
    <property type="evidence" value="ECO:0007669"/>
    <property type="project" value="InterPro"/>
</dbReference>
<accession>A0A1H5XNB8</accession>
<keyword evidence="7" id="KW-1185">Reference proteome</keyword>
<dbReference type="PANTHER" id="PTHR30126">
    <property type="entry name" value="HTH-TYPE TRANSCRIPTIONAL REGULATOR"/>
    <property type="match status" value="1"/>
</dbReference>
<sequence>MLLEGIETLLVLAQEKTMSRTGSRLYISQSAVSKRIANLEKRLGKKLIEPEGRQIKLTPDAHSLIERIGPSLNELRGLIAEQQVLDDRSLIRIDCSETLVAGYLSETLPGMLKHDPFVTITTNHTPRIIEHVKSGDAAIGLCAGHLNARLGLHATHLFNEPFRVVSKHPLGTPPAKLITNDLNNPANTYQAGFLQQAGIRPSMQMDSYTAAAQLAIQGVSPALVPLSIIKTLHIDEELCFDFDFLTQLTRPVHVVYRPSALKQQRLRTMIETIEDAVPKVALLPSPST</sequence>
<dbReference type="InterPro" id="IPR000847">
    <property type="entry name" value="LysR_HTH_N"/>
</dbReference>
<evidence type="ECO:0000259" key="5">
    <source>
        <dbReference type="PROSITE" id="PS50931"/>
    </source>
</evidence>
<proteinExistence type="inferred from homology"/>
<dbReference type="InterPro" id="IPR005119">
    <property type="entry name" value="LysR_subst-bd"/>
</dbReference>
<gene>
    <name evidence="6" type="ORF">SAMN04488244_107125</name>
</gene>
<dbReference type="CDD" id="cd05466">
    <property type="entry name" value="PBP2_LTTR_substrate"/>
    <property type="match status" value="1"/>
</dbReference>
<keyword evidence="3 6" id="KW-0238">DNA-binding</keyword>
<keyword evidence="2" id="KW-0805">Transcription regulation</keyword>
<dbReference type="Pfam" id="PF03466">
    <property type="entry name" value="LysR_substrate"/>
    <property type="match status" value="1"/>
</dbReference>
<protein>
    <submittedName>
        <fullName evidence="6">DNA-binding transcriptional regulator, LysR family</fullName>
    </submittedName>
</protein>
<evidence type="ECO:0000256" key="4">
    <source>
        <dbReference type="ARBA" id="ARBA00023163"/>
    </source>
</evidence>
<evidence type="ECO:0000313" key="7">
    <source>
        <dbReference type="Proteomes" id="UP000236721"/>
    </source>
</evidence>
<dbReference type="Proteomes" id="UP000236721">
    <property type="component" value="Unassembled WGS sequence"/>
</dbReference>
<feature type="domain" description="HTH lysR-type" evidence="5">
    <location>
        <begin position="1"/>
        <end position="58"/>
    </location>
</feature>
<evidence type="ECO:0000313" key="6">
    <source>
        <dbReference type="EMBL" id="SEG12907.1"/>
    </source>
</evidence>
<dbReference type="AlphaFoldDB" id="A0A1H5XNB8"/>
<dbReference type="PROSITE" id="PS50931">
    <property type="entry name" value="HTH_LYSR"/>
    <property type="match status" value="1"/>
</dbReference>
<dbReference type="InterPro" id="IPR036388">
    <property type="entry name" value="WH-like_DNA-bd_sf"/>
</dbReference>
<organism evidence="6 7">
    <name type="scientific">Vibrio hangzhouensis</name>
    <dbReference type="NCBI Taxonomy" id="462991"/>
    <lineage>
        <taxon>Bacteria</taxon>
        <taxon>Pseudomonadati</taxon>
        <taxon>Pseudomonadota</taxon>
        <taxon>Gammaproteobacteria</taxon>
        <taxon>Vibrionales</taxon>
        <taxon>Vibrionaceae</taxon>
        <taxon>Vibrio</taxon>
    </lineage>
</organism>
<dbReference type="EMBL" id="FNVG01000007">
    <property type="protein sequence ID" value="SEG12907.1"/>
    <property type="molecule type" value="Genomic_DNA"/>
</dbReference>
<dbReference type="PANTHER" id="PTHR30126:SF94">
    <property type="entry name" value="LYSR FAMILY TRANSCRIPTIONAL REGULATOR"/>
    <property type="match status" value="1"/>
</dbReference>
<comment type="similarity">
    <text evidence="1">Belongs to the LysR transcriptional regulatory family.</text>
</comment>
<dbReference type="RefSeq" id="WP_103880094.1">
    <property type="nucleotide sequence ID" value="NZ_FNVG01000007.1"/>
</dbReference>
<dbReference type="Gene3D" id="1.10.10.10">
    <property type="entry name" value="Winged helix-like DNA-binding domain superfamily/Winged helix DNA-binding domain"/>
    <property type="match status" value="1"/>
</dbReference>
<dbReference type="Gene3D" id="3.40.190.10">
    <property type="entry name" value="Periplasmic binding protein-like II"/>
    <property type="match status" value="2"/>
</dbReference>
<dbReference type="SUPFAM" id="SSF46785">
    <property type="entry name" value="Winged helix' DNA-binding domain"/>
    <property type="match status" value="1"/>
</dbReference>
<reference evidence="7" key="1">
    <citation type="submission" date="2016-10" db="EMBL/GenBank/DDBJ databases">
        <authorList>
            <person name="Varghese N."/>
            <person name="Submissions S."/>
        </authorList>
    </citation>
    <scope>NUCLEOTIDE SEQUENCE [LARGE SCALE GENOMIC DNA]</scope>
    <source>
        <strain evidence="7">CGMCC 1.7062</strain>
    </source>
</reference>
<keyword evidence="4" id="KW-0804">Transcription</keyword>